<evidence type="ECO:0000256" key="2">
    <source>
        <dbReference type="ARBA" id="ARBA00022692"/>
    </source>
</evidence>
<dbReference type="STRING" id="282197.SAMN04488517_10761"/>
<dbReference type="AlphaFoldDB" id="A0A0M6XRZ0"/>
<organism evidence="8 9">
    <name type="scientific">Jannaschia rubra</name>
    <dbReference type="NCBI Taxonomy" id="282197"/>
    <lineage>
        <taxon>Bacteria</taxon>
        <taxon>Pseudomonadati</taxon>
        <taxon>Pseudomonadota</taxon>
        <taxon>Alphaproteobacteria</taxon>
        <taxon>Rhodobacterales</taxon>
        <taxon>Roseobacteraceae</taxon>
        <taxon>Jannaschia</taxon>
    </lineage>
</organism>
<dbReference type="PANTHER" id="PTHR32089:SF119">
    <property type="entry name" value="METHYL-ACCEPTING CHEMOTAXIS PROTEIN CTPL"/>
    <property type="match status" value="1"/>
</dbReference>
<keyword evidence="3" id="KW-1133">Transmembrane helix</keyword>
<dbReference type="InterPro" id="IPR004089">
    <property type="entry name" value="MCPsignal_dom"/>
</dbReference>
<dbReference type="RefSeq" id="WP_055682448.1">
    <property type="nucleotide sequence ID" value="NZ_CXPG01000017.1"/>
</dbReference>
<evidence type="ECO:0000256" key="3">
    <source>
        <dbReference type="ARBA" id="ARBA00022989"/>
    </source>
</evidence>
<name>A0A0M6XRZ0_9RHOB</name>
<dbReference type="OrthoDB" id="2489132at2"/>
<dbReference type="Proteomes" id="UP000048908">
    <property type="component" value="Unassembled WGS sequence"/>
</dbReference>
<protein>
    <submittedName>
        <fullName evidence="8">Methyl-accepting chemotaxis protein 4</fullName>
    </submittedName>
</protein>
<sequence length="302" mass="32325">MTGSALPRSLTFDTPSPDARPLDHLMGDISSFVDGLAGTSDATLTEIEKLRRSTDAFSTALTALRTEFDDLARSAQRTEREAATRLDSIAENFRNHQVLSDWGTGIAPRTEVLEAVLRDIVASNGEITRIARQVNILAVNASIEAARAGDAGRGFAVVAEAVKELSRKTATAAGGIQTSIGSLGDWTRTMREDSERLAPEFAGTVRTAAETRDSISEIQTTMASCRSKFMAIEETLGVLARTEDEVEMICAAAETGARHTTVGLADARRRINDVVDWCDTFVWRDAGSASLAAGGTEAEDNV</sequence>
<keyword evidence="4" id="KW-0472">Membrane</keyword>
<comment type="subcellular location">
    <subcellularLocation>
        <location evidence="1">Membrane</location>
        <topology evidence="1">Multi-pass membrane protein</topology>
    </subcellularLocation>
</comment>
<dbReference type="SUPFAM" id="SSF58104">
    <property type="entry name" value="Methyl-accepting chemotaxis protein (MCP) signaling domain"/>
    <property type="match status" value="1"/>
</dbReference>
<dbReference type="SMART" id="SM00283">
    <property type="entry name" value="MA"/>
    <property type="match status" value="1"/>
</dbReference>
<feature type="domain" description="Methyl-accepting transducer" evidence="7">
    <location>
        <begin position="18"/>
        <end position="254"/>
    </location>
</feature>
<evidence type="ECO:0000256" key="6">
    <source>
        <dbReference type="PROSITE-ProRule" id="PRU00284"/>
    </source>
</evidence>
<reference evidence="8 9" key="1">
    <citation type="submission" date="2015-07" db="EMBL/GenBank/DDBJ databases">
        <authorList>
            <person name="Noorani M."/>
        </authorList>
    </citation>
    <scope>NUCLEOTIDE SEQUENCE [LARGE SCALE GENOMIC DNA]</scope>
    <source>
        <strain evidence="8 9">CECT 5088</strain>
    </source>
</reference>
<evidence type="ECO:0000256" key="5">
    <source>
        <dbReference type="ARBA" id="ARBA00023224"/>
    </source>
</evidence>
<keyword evidence="2" id="KW-0812">Transmembrane</keyword>
<gene>
    <name evidence="8" type="primary">mcp4</name>
    <name evidence="8" type="ORF">JAN5088_01768</name>
</gene>
<dbReference type="GO" id="GO:0016020">
    <property type="term" value="C:membrane"/>
    <property type="evidence" value="ECO:0007669"/>
    <property type="project" value="UniProtKB-SubCell"/>
</dbReference>
<evidence type="ECO:0000256" key="1">
    <source>
        <dbReference type="ARBA" id="ARBA00004141"/>
    </source>
</evidence>
<dbReference type="PROSITE" id="PS50111">
    <property type="entry name" value="CHEMOTAXIS_TRANSDUC_2"/>
    <property type="match status" value="1"/>
</dbReference>
<dbReference type="EMBL" id="CXPG01000017">
    <property type="protein sequence ID" value="CTQ32993.1"/>
    <property type="molecule type" value="Genomic_DNA"/>
</dbReference>
<evidence type="ECO:0000256" key="4">
    <source>
        <dbReference type="ARBA" id="ARBA00023136"/>
    </source>
</evidence>
<evidence type="ECO:0000313" key="8">
    <source>
        <dbReference type="EMBL" id="CTQ32993.1"/>
    </source>
</evidence>
<accession>A0A0M6XRZ0</accession>
<dbReference type="Gene3D" id="1.10.287.950">
    <property type="entry name" value="Methyl-accepting chemotaxis protein"/>
    <property type="match status" value="1"/>
</dbReference>
<keyword evidence="9" id="KW-1185">Reference proteome</keyword>
<evidence type="ECO:0000259" key="7">
    <source>
        <dbReference type="PROSITE" id="PS50111"/>
    </source>
</evidence>
<dbReference type="Pfam" id="PF00015">
    <property type="entry name" value="MCPsignal"/>
    <property type="match status" value="1"/>
</dbReference>
<keyword evidence="5 6" id="KW-0807">Transducer</keyword>
<proteinExistence type="predicted"/>
<dbReference type="GO" id="GO:0007165">
    <property type="term" value="P:signal transduction"/>
    <property type="evidence" value="ECO:0007669"/>
    <property type="project" value="UniProtKB-KW"/>
</dbReference>
<evidence type="ECO:0000313" key="9">
    <source>
        <dbReference type="Proteomes" id="UP000048908"/>
    </source>
</evidence>
<dbReference type="PANTHER" id="PTHR32089">
    <property type="entry name" value="METHYL-ACCEPTING CHEMOTAXIS PROTEIN MCPB"/>
    <property type="match status" value="1"/>
</dbReference>